<dbReference type="Pfam" id="PF13410">
    <property type="entry name" value="GST_C_2"/>
    <property type="match status" value="1"/>
</dbReference>
<evidence type="ECO:0000313" key="7">
    <source>
        <dbReference type="EMBL" id="WVZ70079.1"/>
    </source>
</evidence>
<dbReference type="GO" id="GO:0004364">
    <property type="term" value="F:glutathione transferase activity"/>
    <property type="evidence" value="ECO:0007669"/>
    <property type="project" value="UniProtKB-UniRule"/>
</dbReference>
<dbReference type="Pfam" id="PF02798">
    <property type="entry name" value="GST_N"/>
    <property type="match status" value="1"/>
</dbReference>
<dbReference type="GO" id="GO:0005829">
    <property type="term" value="C:cytosol"/>
    <property type="evidence" value="ECO:0007669"/>
    <property type="project" value="UniProtKB-SubCell"/>
</dbReference>
<accession>A0AAQ3TA38</accession>
<dbReference type="GO" id="GO:0006749">
    <property type="term" value="P:glutathione metabolic process"/>
    <property type="evidence" value="ECO:0007669"/>
    <property type="project" value="InterPro"/>
</dbReference>
<dbReference type="SFLD" id="SFLDS00019">
    <property type="entry name" value="Glutathione_Transferase_(cytos"/>
    <property type="match status" value="1"/>
</dbReference>
<dbReference type="InterPro" id="IPR045074">
    <property type="entry name" value="GST_C_Tau"/>
</dbReference>
<protein>
    <recommendedName>
        <fullName evidence="4">Glutathione S-transferase</fullName>
        <ecNumber evidence="4">2.5.1.18</ecNumber>
    </recommendedName>
</protein>
<dbReference type="SUPFAM" id="SSF52833">
    <property type="entry name" value="Thioredoxin-like"/>
    <property type="match status" value="1"/>
</dbReference>
<comment type="subcellular location">
    <subcellularLocation>
        <location evidence="4">Cytoplasm</location>
        <location evidence="4">Cytosol</location>
    </subcellularLocation>
</comment>
<dbReference type="SUPFAM" id="SSF47616">
    <property type="entry name" value="GST C-terminal domain-like"/>
    <property type="match status" value="1"/>
</dbReference>
<comment type="catalytic activity">
    <reaction evidence="3 4">
        <text>RX + glutathione = an S-substituted glutathione + a halide anion + H(+)</text>
        <dbReference type="Rhea" id="RHEA:16437"/>
        <dbReference type="ChEBI" id="CHEBI:15378"/>
        <dbReference type="ChEBI" id="CHEBI:16042"/>
        <dbReference type="ChEBI" id="CHEBI:17792"/>
        <dbReference type="ChEBI" id="CHEBI:57925"/>
        <dbReference type="ChEBI" id="CHEBI:90779"/>
        <dbReference type="EC" id="2.5.1.18"/>
    </reaction>
</comment>
<evidence type="ECO:0000256" key="3">
    <source>
        <dbReference type="ARBA" id="ARBA00047960"/>
    </source>
</evidence>
<feature type="domain" description="GST N-terminal" evidence="5">
    <location>
        <begin position="12"/>
        <end position="91"/>
    </location>
</feature>
<dbReference type="InterPro" id="IPR040079">
    <property type="entry name" value="Glutathione_S-Trfase"/>
</dbReference>
<dbReference type="CDD" id="cd03058">
    <property type="entry name" value="GST_N_Tau"/>
    <property type="match status" value="1"/>
</dbReference>
<comment type="function">
    <text evidence="4">Is involved in the conjugation of reduced glutathione to a wide number of exogenous and endogenous hydrophobic electrophiles.</text>
</comment>
<feature type="domain" description="GST C-terminal" evidence="6">
    <location>
        <begin position="99"/>
        <end position="231"/>
    </location>
</feature>
<evidence type="ECO:0000259" key="6">
    <source>
        <dbReference type="PROSITE" id="PS50405"/>
    </source>
</evidence>
<dbReference type="SFLD" id="SFLDG00358">
    <property type="entry name" value="Main_(cytGST)"/>
    <property type="match status" value="1"/>
</dbReference>
<evidence type="ECO:0000256" key="2">
    <source>
        <dbReference type="ARBA" id="ARBA00025743"/>
    </source>
</evidence>
<proteinExistence type="inferred from homology"/>
<dbReference type="Proteomes" id="UP001341281">
    <property type="component" value="Chromosome 04"/>
</dbReference>
<organism evidence="7 8">
    <name type="scientific">Paspalum notatum var. saurae</name>
    <dbReference type="NCBI Taxonomy" id="547442"/>
    <lineage>
        <taxon>Eukaryota</taxon>
        <taxon>Viridiplantae</taxon>
        <taxon>Streptophyta</taxon>
        <taxon>Embryophyta</taxon>
        <taxon>Tracheophyta</taxon>
        <taxon>Spermatophyta</taxon>
        <taxon>Magnoliopsida</taxon>
        <taxon>Liliopsida</taxon>
        <taxon>Poales</taxon>
        <taxon>Poaceae</taxon>
        <taxon>PACMAD clade</taxon>
        <taxon>Panicoideae</taxon>
        <taxon>Andropogonodae</taxon>
        <taxon>Paspaleae</taxon>
        <taxon>Paspalinae</taxon>
        <taxon>Paspalum</taxon>
    </lineage>
</organism>
<dbReference type="PROSITE" id="PS50404">
    <property type="entry name" value="GST_NTER"/>
    <property type="match status" value="1"/>
</dbReference>
<dbReference type="EC" id="2.5.1.18" evidence="4"/>
<reference evidence="7 8" key="1">
    <citation type="submission" date="2024-02" db="EMBL/GenBank/DDBJ databases">
        <title>High-quality chromosome-scale genome assembly of Pensacola bahiagrass (Paspalum notatum Flugge var. saurae).</title>
        <authorList>
            <person name="Vega J.M."/>
            <person name="Podio M."/>
            <person name="Orjuela J."/>
            <person name="Siena L.A."/>
            <person name="Pessino S.C."/>
            <person name="Combes M.C."/>
            <person name="Mariac C."/>
            <person name="Albertini E."/>
            <person name="Pupilli F."/>
            <person name="Ortiz J.P.A."/>
            <person name="Leblanc O."/>
        </authorList>
    </citation>
    <scope>NUCLEOTIDE SEQUENCE [LARGE SCALE GENOMIC DNA]</scope>
    <source>
        <strain evidence="7">R1</strain>
        <tissue evidence="7">Leaf</tissue>
    </source>
</reference>
<dbReference type="InterPro" id="IPR004045">
    <property type="entry name" value="Glutathione_S-Trfase_N"/>
</dbReference>
<comment type="similarity">
    <text evidence="2">Belongs to the GST superfamily. Tau family.</text>
</comment>
<dbReference type="InterPro" id="IPR010987">
    <property type="entry name" value="Glutathione-S-Trfase_C-like"/>
</dbReference>
<dbReference type="Gene3D" id="3.40.30.10">
    <property type="entry name" value="Glutaredoxin"/>
    <property type="match status" value="1"/>
</dbReference>
<dbReference type="InterPro" id="IPR036249">
    <property type="entry name" value="Thioredoxin-like_sf"/>
</dbReference>
<gene>
    <name evidence="7" type="ORF">U9M48_018777</name>
</gene>
<name>A0AAQ3TA38_PASNO</name>
<evidence type="ECO:0000259" key="5">
    <source>
        <dbReference type="PROSITE" id="PS50404"/>
    </source>
</evidence>
<dbReference type="FunFam" id="3.40.30.10:FF:000044">
    <property type="entry name" value="Glutathione S-transferase GSTU6"/>
    <property type="match status" value="1"/>
</dbReference>
<dbReference type="EMBL" id="CP144748">
    <property type="protein sequence ID" value="WVZ70079.1"/>
    <property type="molecule type" value="Genomic_DNA"/>
</dbReference>
<evidence type="ECO:0000256" key="1">
    <source>
        <dbReference type="ARBA" id="ARBA00022679"/>
    </source>
</evidence>
<dbReference type="AlphaFoldDB" id="A0AAQ3TA38"/>
<dbReference type="CDD" id="cd03185">
    <property type="entry name" value="GST_C_Tau"/>
    <property type="match status" value="1"/>
</dbReference>
<dbReference type="Gene3D" id="1.20.1050.10">
    <property type="match status" value="1"/>
</dbReference>
<dbReference type="InterPro" id="IPR036282">
    <property type="entry name" value="Glutathione-S-Trfase_C_sf"/>
</dbReference>
<dbReference type="SFLD" id="SFLDG01152">
    <property type="entry name" value="Main.3:_Omega-_and_Tau-like"/>
    <property type="match status" value="1"/>
</dbReference>
<evidence type="ECO:0000313" key="8">
    <source>
        <dbReference type="Proteomes" id="UP001341281"/>
    </source>
</evidence>
<sequence>MAAAVVGEGDARQLKLLGMWASPFAHRVRVALQLKGLEYEHVEEDMGNKSELLLASNPVHKKVPVLLHGDCPIPESLVILEYLDDAFPGAGRQAILPADPYRRAVARFWAAYVDGKLHGMMLNALLGATEEERAAGTADTLAALDKLEGAFAECSGGKKEFFAGDEPGYLDIVLGGFVGWLRAWDKVGGVKLLDAGRIPRLTAWAARFAELDAAKEVTPDPDRIAEYARVLLARRAAAAAASE</sequence>
<dbReference type="PANTHER" id="PTHR11260:SF776">
    <property type="entry name" value="GLUTATHIONE S-TRANSFERASE"/>
    <property type="match status" value="1"/>
</dbReference>
<evidence type="ECO:0000256" key="4">
    <source>
        <dbReference type="RuleBase" id="RU369102"/>
    </source>
</evidence>
<keyword evidence="1 4" id="KW-0808">Transferase</keyword>
<dbReference type="FunFam" id="1.20.1050.10:FF:000023">
    <property type="entry name" value="Probable glutathione S-transferase GSTU6"/>
    <property type="match status" value="1"/>
</dbReference>
<dbReference type="PROSITE" id="PS50405">
    <property type="entry name" value="GST_CTER"/>
    <property type="match status" value="1"/>
</dbReference>
<keyword evidence="4" id="KW-0963">Cytoplasm</keyword>
<keyword evidence="8" id="KW-1185">Reference proteome</keyword>
<dbReference type="InterPro" id="IPR045073">
    <property type="entry name" value="Omega/Tau-like"/>
</dbReference>
<dbReference type="PANTHER" id="PTHR11260">
    <property type="entry name" value="GLUTATHIONE S-TRANSFERASE, GST, SUPERFAMILY, GST DOMAIN CONTAINING"/>
    <property type="match status" value="1"/>
</dbReference>